<feature type="region of interest" description="Disordered" evidence="1">
    <location>
        <begin position="84"/>
        <end position="110"/>
    </location>
</feature>
<evidence type="ECO:0000313" key="4">
    <source>
        <dbReference type="Proteomes" id="UP000694523"/>
    </source>
</evidence>
<evidence type="ECO:0000256" key="1">
    <source>
        <dbReference type="SAM" id="MobiDB-lite"/>
    </source>
</evidence>
<keyword evidence="4" id="KW-1185">Reference proteome</keyword>
<dbReference type="AlphaFoldDB" id="A0A8C6V1K0"/>
<proteinExistence type="predicted"/>
<reference evidence="3" key="1">
    <citation type="submission" date="2025-08" db="UniProtKB">
        <authorList>
            <consortium name="Ensembl"/>
        </authorList>
    </citation>
    <scope>IDENTIFICATION</scope>
</reference>
<dbReference type="InterPro" id="IPR029071">
    <property type="entry name" value="Ubiquitin-like_domsf"/>
</dbReference>
<dbReference type="CDD" id="cd17039">
    <property type="entry name" value="Ubl_ubiquitin_like"/>
    <property type="match status" value="1"/>
</dbReference>
<dbReference type="Gene3D" id="3.10.20.90">
    <property type="entry name" value="Phosphatidylinositol 3-kinase Catalytic Subunit, Chain A, domain 1"/>
    <property type="match status" value="1"/>
</dbReference>
<evidence type="ECO:0000259" key="2">
    <source>
        <dbReference type="PROSITE" id="PS50053"/>
    </source>
</evidence>
<dbReference type="SUPFAM" id="SSF54236">
    <property type="entry name" value="Ubiquitin-like"/>
    <property type="match status" value="1"/>
</dbReference>
<evidence type="ECO:0000313" key="3">
    <source>
        <dbReference type="Ensembl" id="ENSNMLP00000041072.1"/>
    </source>
</evidence>
<protein>
    <recommendedName>
        <fullName evidence="2">Ubiquitin-like domain-containing protein</fullName>
    </recommendedName>
</protein>
<dbReference type="InterPro" id="IPR000626">
    <property type="entry name" value="Ubiquitin-like_dom"/>
</dbReference>
<organism evidence="3 4">
    <name type="scientific">Neogobius melanostomus</name>
    <name type="common">round goby</name>
    <dbReference type="NCBI Taxonomy" id="47308"/>
    <lineage>
        <taxon>Eukaryota</taxon>
        <taxon>Metazoa</taxon>
        <taxon>Chordata</taxon>
        <taxon>Craniata</taxon>
        <taxon>Vertebrata</taxon>
        <taxon>Euteleostomi</taxon>
        <taxon>Actinopterygii</taxon>
        <taxon>Neopterygii</taxon>
        <taxon>Teleostei</taxon>
        <taxon>Neoteleostei</taxon>
        <taxon>Acanthomorphata</taxon>
        <taxon>Gobiaria</taxon>
        <taxon>Gobiiformes</taxon>
        <taxon>Gobioidei</taxon>
        <taxon>Gobiidae</taxon>
        <taxon>Benthophilinae</taxon>
        <taxon>Neogobiini</taxon>
        <taxon>Neogobius</taxon>
    </lineage>
</organism>
<accession>A0A8C6V1K0</accession>
<dbReference type="Proteomes" id="UP000694523">
    <property type="component" value="Unplaced"/>
</dbReference>
<feature type="compositionally biased region" description="Basic and acidic residues" evidence="1">
    <location>
        <begin position="91"/>
        <end position="107"/>
    </location>
</feature>
<name>A0A8C6V1K0_9GOBI</name>
<dbReference type="PROSITE" id="PS50053">
    <property type="entry name" value="UBIQUITIN_2"/>
    <property type="match status" value="1"/>
</dbReference>
<feature type="domain" description="Ubiquitin-like" evidence="2">
    <location>
        <begin position="30"/>
        <end position="86"/>
    </location>
</feature>
<reference evidence="3" key="2">
    <citation type="submission" date="2025-09" db="UniProtKB">
        <authorList>
            <consortium name="Ensembl"/>
        </authorList>
    </citation>
    <scope>IDENTIFICATION</scope>
</reference>
<dbReference type="Ensembl" id="ENSNMLT00000045663.1">
    <property type="protein sequence ID" value="ENSNMLP00000041072.1"/>
    <property type="gene ID" value="ENSNMLG00000025183.1"/>
</dbReference>
<sequence length="121" mass="13870">MLFKVFVISPMGERFDVDLCNTEEQFRRLTVKDLKRKILLHLLPNTEDTVRLVFAHESLHDESKLLSDYGIQRMSVIQTILSLSGGGGPLPEEKEDQKGNMGDRDGKNISMPCLKDFQKKY</sequence>